<dbReference type="PROSITE" id="PS00455">
    <property type="entry name" value="AMP_BINDING"/>
    <property type="match status" value="1"/>
</dbReference>
<dbReference type="FunFam" id="3.30.300.30:FF:000005">
    <property type="entry name" value="Acyl-coenzyme A synthetase ACSM5, mitochondrial"/>
    <property type="match status" value="1"/>
</dbReference>
<name>A0AB39P4H7_9ACTN</name>
<dbReference type="Gene3D" id="3.30.300.30">
    <property type="match status" value="1"/>
</dbReference>
<evidence type="ECO:0000313" key="7">
    <source>
        <dbReference type="EMBL" id="XDQ25396.1"/>
    </source>
</evidence>
<dbReference type="InterPro" id="IPR045851">
    <property type="entry name" value="AMP-bd_C_sf"/>
</dbReference>
<dbReference type="InterPro" id="IPR000873">
    <property type="entry name" value="AMP-dep_synth/lig_dom"/>
</dbReference>
<dbReference type="GO" id="GO:0016405">
    <property type="term" value="F:CoA-ligase activity"/>
    <property type="evidence" value="ECO:0007669"/>
    <property type="project" value="InterPro"/>
</dbReference>
<dbReference type="SUPFAM" id="SSF56801">
    <property type="entry name" value="Acetyl-CoA synthetase-like"/>
    <property type="match status" value="1"/>
</dbReference>
<dbReference type="GO" id="GO:0016878">
    <property type="term" value="F:acid-thiol ligase activity"/>
    <property type="evidence" value="ECO:0007669"/>
    <property type="project" value="TreeGrafter"/>
</dbReference>
<dbReference type="Pfam" id="PF13193">
    <property type="entry name" value="AMP-binding_C"/>
    <property type="match status" value="1"/>
</dbReference>
<evidence type="ECO:0000259" key="5">
    <source>
        <dbReference type="Pfam" id="PF00501"/>
    </source>
</evidence>
<dbReference type="Gene3D" id="3.40.50.12780">
    <property type="entry name" value="N-terminal domain of ligase-like"/>
    <property type="match status" value="1"/>
</dbReference>
<evidence type="ECO:0000259" key="6">
    <source>
        <dbReference type="Pfam" id="PF13193"/>
    </source>
</evidence>
<comment type="similarity">
    <text evidence="1">Belongs to the ATP-dependent AMP-binding enzyme family.</text>
</comment>
<dbReference type="InterPro" id="IPR020845">
    <property type="entry name" value="AMP-binding_CS"/>
</dbReference>
<dbReference type="InterPro" id="IPR042099">
    <property type="entry name" value="ANL_N_sf"/>
</dbReference>
<dbReference type="PANTHER" id="PTHR43352">
    <property type="entry name" value="ACETYL-COA SYNTHETASE"/>
    <property type="match status" value="1"/>
</dbReference>
<protein>
    <submittedName>
        <fullName evidence="7">Benzoate-CoA ligase family protein</fullName>
    </submittedName>
</protein>
<sequence length="541" mass="58605">MELSPSAHVDTFCRDRLPPFDLWPQLHFDLPELRYPERLNCAAALLDDAVARWGADRPCLLTPTDSWTYGDLLRRANQVARVLTEDFAVRPGNRVLLRGPNNPWLVAAWFGVMKAGCVAVTTMPLLRAVELAQLCEISLPAVAVCDHRYLEELQVADAPDMRIVAYGGGAPDDLAARCAAKEATFQNVDTAADDVALIGFTSGTTGRPKATLHFHRDVLANADTFSRHVLKPRPDDVFTGTPPLAFTFGLGGLVVFPLHAGAASLLLEQATPDQLADHVADHGVTVLFTAPTAYRAIMAAGKADRLAKLRRCASAGEALPAQVWEDFRTATGLRIIDGIGATEMLHVFISAADDDIRPGSTGRPVPGYRARVVDEAGEPVPDGEPGLLAVTGPTGCRYLDDPRQETYVKEGWNITGDTYVRDADGYFWYVARSDDMIVSSGYNIAGPEVEKALVVHPHVEDCAVVGVPDERRGMIVKAYVVLKPGLTGGVTTVKELQDHVKRTIAPYKYPRAIEFVADLPRTSNGKLQRAELRSRAVGAAG</sequence>
<accession>A0AB39P4H7</accession>
<dbReference type="Pfam" id="PF00501">
    <property type="entry name" value="AMP-binding"/>
    <property type="match status" value="1"/>
</dbReference>
<evidence type="ECO:0000256" key="1">
    <source>
        <dbReference type="ARBA" id="ARBA00006432"/>
    </source>
</evidence>
<dbReference type="InterPro" id="IPR011957">
    <property type="entry name" value="Benz_CoA_lig"/>
</dbReference>
<dbReference type="RefSeq" id="WP_369232718.1">
    <property type="nucleotide sequence ID" value="NZ_CP163435.1"/>
</dbReference>
<evidence type="ECO:0000256" key="3">
    <source>
        <dbReference type="ARBA" id="ARBA00022741"/>
    </source>
</evidence>
<feature type="domain" description="AMP-dependent synthetase/ligase" evidence="5">
    <location>
        <begin position="47"/>
        <end position="394"/>
    </location>
</feature>
<organism evidence="7">
    <name type="scientific">Streptomyces sp. R21</name>
    <dbReference type="NCBI Taxonomy" id="3238627"/>
    <lineage>
        <taxon>Bacteria</taxon>
        <taxon>Bacillati</taxon>
        <taxon>Actinomycetota</taxon>
        <taxon>Actinomycetes</taxon>
        <taxon>Kitasatosporales</taxon>
        <taxon>Streptomycetaceae</taxon>
        <taxon>Streptomyces</taxon>
    </lineage>
</organism>
<evidence type="ECO:0000256" key="4">
    <source>
        <dbReference type="ARBA" id="ARBA00022840"/>
    </source>
</evidence>
<feature type="domain" description="AMP-binding enzyme C-terminal" evidence="6">
    <location>
        <begin position="448"/>
        <end position="526"/>
    </location>
</feature>
<proteinExistence type="inferred from homology"/>
<dbReference type="PANTHER" id="PTHR43352:SF1">
    <property type="entry name" value="ANTHRANILATE--COA LIGASE"/>
    <property type="match status" value="1"/>
</dbReference>
<gene>
    <name evidence="7" type="ORF">AB5J56_12170</name>
</gene>
<keyword evidence="2 7" id="KW-0436">Ligase</keyword>
<dbReference type="AlphaFoldDB" id="A0AB39P4H7"/>
<dbReference type="NCBIfam" id="TIGR02262">
    <property type="entry name" value="benz_CoA_lig"/>
    <property type="match status" value="1"/>
</dbReference>
<reference evidence="7" key="1">
    <citation type="submission" date="2024-07" db="EMBL/GenBank/DDBJ databases">
        <authorList>
            <person name="Yu S.T."/>
        </authorList>
    </citation>
    <scope>NUCLEOTIDE SEQUENCE</scope>
    <source>
        <strain evidence="7">R21</strain>
    </source>
</reference>
<dbReference type="InterPro" id="IPR025110">
    <property type="entry name" value="AMP-bd_C"/>
</dbReference>
<dbReference type="GO" id="GO:0005524">
    <property type="term" value="F:ATP binding"/>
    <property type="evidence" value="ECO:0007669"/>
    <property type="project" value="UniProtKB-KW"/>
</dbReference>
<keyword evidence="3" id="KW-0547">Nucleotide-binding</keyword>
<keyword evidence="4" id="KW-0067">ATP-binding</keyword>
<dbReference type="GO" id="GO:0044550">
    <property type="term" value="P:secondary metabolite biosynthetic process"/>
    <property type="evidence" value="ECO:0007669"/>
    <property type="project" value="TreeGrafter"/>
</dbReference>
<dbReference type="EMBL" id="CP163435">
    <property type="protein sequence ID" value="XDQ25396.1"/>
    <property type="molecule type" value="Genomic_DNA"/>
</dbReference>
<evidence type="ECO:0000256" key="2">
    <source>
        <dbReference type="ARBA" id="ARBA00022598"/>
    </source>
</evidence>